<gene>
    <name evidence="5" type="ORF">JKP88DRAFT_136301</name>
</gene>
<evidence type="ECO:0000313" key="6">
    <source>
        <dbReference type="Proteomes" id="UP000664859"/>
    </source>
</evidence>
<name>A0A836CAJ3_9STRA</name>
<sequence length="76" mass="8556">MQRLPVSDLYAILGVAGTASEHAIRKAYMEQARRYHPDKISITSTQAERTAAEEQFKAIGSAQEVLRDTVERSKYD</sequence>
<evidence type="ECO:0000256" key="3">
    <source>
        <dbReference type="ARBA" id="ARBA00022824"/>
    </source>
</evidence>
<evidence type="ECO:0000256" key="1">
    <source>
        <dbReference type="ARBA" id="ARBA00004240"/>
    </source>
</evidence>
<feature type="domain" description="J" evidence="4">
    <location>
        <begin position="8"/>
        <end position="76"/>
    </location>
</feature>
<organism evidence="5 6">
    <name type="scientific">Tribonema minus</name>
    <dbReference type="NCBI Taxonomy" id="303371"/>
    <lineage>
        <taxon>Eukaryota</taxon>
        <taxon>Sar</taxon>
        <taxon>Stramenopiles</taxon>
        <taxon>Ochrophyta</taxon>
        <taxon>PX clade</taxon>
        <taxon>Xanthophyceae</taxon>
        <taxon>Tribonematales</taxon>
        <taxon>Tribonemataceae</taxon>
        <taxon>Tribonema</taxon>
    </lineage>
</organism>
<accession>A0A836CAJ3</accession>
<dbReference type="SMART" id="SM00271">
    <property type="entry name" value="DnaJ"/>
    <property type="match status" value="1"/>
</dbReference>
<dbReference type="Gene3D" id="1.10.287.110">
    <property type="entry name" value="DnaJ domain"/>
    <property type="match status" value="1"/>
</dbReference>
<dbReference type="AlphaFoldDB" id="A0A836CAJ3"/>
<reference evidence="5" key="1">
    <citation type="submission" date="2021-02" db="EMBL/GenBank/DDBJ databases">
        <title>First Annotated Genome of the Yellow-green Alga Tribonema minus.</title>
        <authorList>
            <person name="Mahan K.M."/>
        </authorList>
    </citation>
    <scope>NUCLEOTIDE SEQUENCE</scope>
    <source>
        <strain evidence="5">UTEX B ZZ1240</strain>
    </source>
</reference>
<proteinExistence type="predicted"/>
<comment type="subcellular location">
    <subcellularLocation>
        <location evidence="1">Endoplasmic reticulum</location>
    </subcellularLocation>
</comment>
<dbReference type="InterPro" id="IPR036869">
    <property type="entry name" value="J_dom_sf"/>
</dbReference>
<dbReference type="PANTHER" id="PTHR44140:SF2">
    <property type="entry name" value="LD25575P"/>
    <property type="match status" value="1"/>
</dbReference>
<keyword evidence="3" id="KW-0256">Endoplasmic reticulum</keyword>
<keyword evidence="6" id="KW-1185">Reference proteome</keyword>
<dbReference type="GO" id="GO:0051787">
    <property type="term" value="F:misfolded protein binding"/>
    <property type="evidence" value="ECO:0007669"/>
    <property type="project" value="TreeGrafter"/>
</dbReference>
<dbReference type="PANTHER" id="PTHR44140">
    <property type="entry name" value="LD25575P"/>
    <property type="match status" value="1"/>
</dbReference>
<dbReference type="InterPro" id="IPR001623">
    <property type="entry name" value="DnaJ_domain"/>
</dbReference>
<evidence type="ECO:0000259" key="4">
    <source>
        <dbReference type="PROSITE" id="PS50076"/>
    </source>
</evidence>
<dbReference type="GO" id="GO:0051087">
    <property type="term" value="F:protein-folding chaperone binding"/>
    <property type="evidence" value="ECO:0007669"/>
    <property type="project" value="TreeGrafter"/>
</dbReference>
<keyword evidence="2" id="KW-0732">Signal</keyword>
<evidence type="ECO:0000256" key="2">
    <source>
        <dbReference type="ARBA" id="ARBA00022729"/>
    </source>
</evidence>
<comment type="caution">
    <text evidence="5">The sequence shown here is derived from an EMBL/GenBank/DDBJ whole genome shotgun (WGS) entry which is preliminary data.</text>
</comment>
<dbReference type="Pfam" id="PF00226">
    <property type="entry name" value="DnaJ"/>
    <property type="match status" value="1"/>
</dbReference>
<evidence type="ECO:0000313" key="5">
    <source>
        <dbReference type="EMBL" id="KAG5179215.1"/>
    </source>
</evidence>
<dbReference type="Proteomes" id="UP000664859">
    <property type="component" value="Unassembled WGS sequence"/>
</dbReference>
<dbReference type="SUPFAM" id="SSF46565">
    <property type="entry name" value="Chaperone J-domain"/>
    <property type="match status" value="1"/>
</dbReference>
<dbReference type="EMBL" id="JAFCMP010000490">
    <property type="protein sequence ID" value="KAG5179215.1"/>
    <property type="molecule type" value="Genomic_DNA"/>
</dbReference>
<feature type="non-terminal residue" evidence="5">
    <location>
        <position position="76"/>
    </location>
</feature>
<dbReference type="CDD" id="cd06257">
    <property type="entry name" value="DnaJ"/>
    <property type="match status" value="1"/>
</dbReference>
<dbReference type="PRINTS" id="PR00625">
    <property type="entry name" value="JDOMAIN"/>
</dbReference>
<protein>
    <submittedName>
        <fullName evidence="5">DnaJ domain-containing protein</fullName>
    </submittedName>
</protein>
<dbReference type="OrthoDB" id="445556at2759"/>
<dbReference type="PROSITE" id="PS50076">
    <property type="entry name" value="DNAJ_2"/>
    <property type="match status" value="1"/>
</dbReference>
<dbReference type="GO" id="GO:0034975">
    <property type="term" value="P:protein folding in endoplasmic reticulum"/>
    <property type="evidence" value="ECO:0007669"/>
    <property type="project" value="TreeGrafter"/>
</dbReference>
<dbReference type="GO" id="GO:0005783">
    <property type="term" value="C:endoplasmic reticulum"/>
    <property type="evidence" value="ECO:0007669"/>
    <property type="project" value="UniProtKB-SubCell"/>
</dbReference>
<dbReference type="InterPro" id="IPR051727">
    <property type="entry name" value="DnaJ_C3_Co-chaperones"/>
</dbReference>